<name>A0A5B9E9R6_9BACT</name>
<keyword evidence="2" id="KW-1185">Reference proteome</keyword>
<dbReference type="RefSeq" id="WP_147647584.1">
    <property type="nucleotide sequence ID" value="NZ_CP042806.1"/>
</dbReference>
<evidence type="ECO:0000313" key="2">
    <source>
        <dbReference type="Proteomes" id="UP000321820"/>
    </source>
</evidence>
<dbReference type="KEGG" id="talb:FTW19_10505"/>
<sequence>MVVTELEFLEAWIPEQMAPGTVFVLDGEGRFGSEENPYFAVLACPRCGCMGLIKRSQYFGLEPMICGGDSCSAEYFVDEDNHIAFRRSQ</sequence>
<dbReference type="AlphaFoldDB" id="A0A5B9E9R6"/>
<dbReference type="EMBL" id="CP042806">
    <property type="protein sequence ID" value="QEE28394.1"/>
    <property type="molecule type" value="Genomic_DNA"/>
</dbReference>
<protein>
    <submittedName>
        <fullName evidence="1">Uncharacterized protein</fullName>
    </submittedName>
</protein>
<dbReference type="Proteomes" id="UP000321820">
    <property type="component" value="Chromosome"/>
</dbReference>
<evidence type="ECO:0000313" key="1">
    <source>
        <dbReference type="EMBL" id="QEE28394.1"/>
    </source>
</evidence>
<dbReference type="OrthoDB" id="120883at2"/>
<gene>
    <name evidence="1" type="ORF">FTW19_10505</name>
</gene>
<proteinExistence type="predicted"/>
<reference evidence="1 2" key="1">
    <citation type="submission" date="2019-08" db="EMBL/GenBank/DDBJ databases">
        <title>Complete genome sequence of Terriglobus albidus strain ORNL.</title>
        <authorList>
            <person name="Podar M."/>
        </authorList>
    </citation>
    <scope>NUCLEOTIDE SEQUENCE [LARGE SCALE GENOMIC DNA]</scope>
    <source>
        <strain evidence="1 2">ORNL</strain>
    </source>
</reference>
<organism evidence="1 2">
    <name type="scientific">Terriglobus albidus</name>
    <dbReference type="NCBI Taxonomy" id="1592106"/>
    <lineage>
        <taxon>Bacteria</taxon>
        <taxon>Pseudomonadati</taxon>
        <taxon>Acidobacteriota</taxon>
        <taxon>Terriglobia</taxon>
        <taxon>Terriglobales</taxon>
        <taxon>Acidobacteriaceae</taxon>
        <taxon>Terriglobus</taxon>
    </lineage>
</organism>
<accession>A0A5B9E9R6</accession>